<protein>
    <recommendedName>
        <fullName evidence="4">Putative pterin-4-alpha-carbinolamine dehydratase</fullName>
        <shortName evidence="4">PHS</shortName>
        <ecNumber evidence="4">4.2.1.96</ecNumber>
    </recommendedName>
    <alternativeName>
        <fullName evidence="4">4-alpha-hydroxy-tetrahydropterin dehydratase</fullName>
    </alternativeName>
    <alternativeName>
        <fullName evidence="4">Pterin carbinolamine dehydratase</fullName>
        <shortName evidence="4">PCD</shortName>
    </alternativeName>
</protein>
<dbReference type="EC" id="4.2.1.96" evidence="4"/>
<proteinExistence type="inferred from homology"/>
<dbReference type="EMBL" id="JAGGKT010000008">
    <property type="protein sequence ID" value="MBP1932854.1"/>
    <property type="molecule type" value="Genomic_DNA"/>
</dbReference>
<dbReference type="GO" id="GO:0008124">
    <property type="term" value="F:4-alpha-hydroxytetrahydrobiopterin dehydratase activity"/>
    <property type="evidence" value="ECO:0007669"/>
    <property type="project" value="UniProtKB-EC"/>
</dbReference>
<comment type="similarity">
    <text evidence="2 4">Belongs to the pterin-4-alpha-carbinolamine dehydratase family.</text>
</comment>
<gene>
    <name evidence="5" type="ORF">J2Z37_002865</name>
</gene>
<organism evidence="5 6">
    <name type="scientific">Ammoniphilus resinae</name>
    <dbReference type="NCBI Taxonomy" id="861532"/>
    <lineage>
        <taxon>Bacteria</taxon>
        <taxon>Bacillati</taxon>
        <taxon>Bacillota</taxon>
        <taxon>Bacilli</taxon>
        <taxon>Bacillales</taxon>
        <taxon>Paenibacillaceae</taxon>
        <taxon>Aneurinibacillus group</taxon>
        <taxon>Ammoniphilus</taxon>
    </lineage>
</organism>
<dbReference type="PANTHER" id="PTHR12599">
    <property type="entry name" value="PTERIN-4-ALPHA-CARBINOLAMINE DEHYDRATASE"/>
    <property type="match status" value="1"/>
</dbReference>
<evidence type="ECO:0000313" key="6">
    <source>
        <dbReference type="Proteomes" id="UP001519343"/>
    </source>
</evidence>
<dbReference type="CDD" id="cd00488">
    <property type="entry name" value="PCD_DCoH"/>
    <property type="match status" value="1"/>
</dbReference>
<dbReference type="InterPro" id="IPR001533">
    <property type="entry name" value="Pterin_deHydtase"/>
</dbReference>
<dbReference type="RefSeq" id="WP_245203807.1">
    <property type="nucleotide sequence ID" value="NZ_JAGGKT010000008.1"/>
</dbReference>
<dbReference type="NCBIfam" id="NF002017">
    <property type="entry name" value="PRK00823.1-2"/>
    <property type="match status" value="1"/>
</dbReference>
<evidence type="ECO:0000256" key="1">
    <source>
        <dbReference type="ARBA" id="ARBA00001554"/>
    </source>
</evidence>
<dbReference type="Gene3D" id="3.30.1360.20">
    <property type="entry name" value="Transcriptional coactivator/pterin dehydratase"/>
    <property type="match status" value="1"/>
</dbReference>
<evidence type="ECO:0000256" key="3">
    <source>
        <dbReference type="ARBA" id="ARBA00023239"/>
    </source>
</evidence>
<comment type="caution">
    <text evidence="5">The sequence shown here is derived from an EMBL/GenBank/DDBJ whole genome shotgun (WGS) entry which is preliminary data.</text>
</comment>
<evidence type="ECO:0000313" key="5">
    <source>
        <dbReference type="EMBL" id="MBP1932854.1"/>
    </source>
</evidence>
<comment type="catalytic activity">
    <reaction evidence="1 4">
        <text>(4aS,6R)-4a-hydroxy-L-erythro-5,6,7,8-tetrahydrobiopterin = (6R)-L-erythro-6,7-dihydrobiopterin + H2O</text>
        <dbReference type="Rhea" id="RHEA:11920"/>
        <dbReference type="ChEBI" id="CHEBI:15377"/>
        <dbReference type="ChEBI" id="CHEBI:15642"/>
        <dbReference type="ChEBI" id="CHEBI:43120"/>
        <dbReference type="EC" id="4.2.1.96"/>
    </reaction>
</comment>
<name>A0ABS4GRG7_9BACL</name>
<dbReference type="HAMAP" id="MF_00434">
    <property type="entry name" value="Pterin_4_alpha"/>
    <property type="match status" value="1"/>
</dbReference>
<reference evidence="5 6" key="1">
    <citation type="submission" date="2021-03" db="EMBL/GenBank/DDBJ databases">
        <title>Genomic Encyclopedia of Type Strains, Phase IV (KMG-IV): sequencing the most valuable type-strain genomes for metagenomic binning, comparative biology and taxonomic classification.</title>
        <authorList>
            <person name="Goeker M."/>
        </authorList>
    </citation>
    <scope>NUCLEOTIDE SEQUENCE [LARGE SCALE GENOMIC DNA]</scope>
    <source>
        <strain evidence="5 6">DSM 24738</strain>
    </source>
</reference>
<keyword evidence="6" id="KW-1185">Reference proteome</keyword>
<keyword evidence="3 4" id="KW-0456">Lyase</keyword>
<dbReference type="InterPro" id="IPR036428">
    <property type="entry name" value="PCD_sf"/>
</dbReference>
<accession>A0ABS4GRG7</accession>
<evidence type="ECO:0000256" key="4">
    <source>
        <dbReference type="HAMAP-Rule" id="MF_00434"/>
    </source>
</evidence>
<evidence type="ECO:0000256" key="2">
    <source>
        <dbReference type="ARBA" id="ARBA00006472"/>
    </source>
</evidence>
<dbReference type="SUPFAM" id="SSF55248">
    <property type="entry name" value="PCD-like"/>
    <property type="match status" value="1"/>
</dbReference>
<sequence>MARLSKEQIEYNISKLPGWKLNGNCIDRTIELNSFKEAISFVNQVAEFAEEMDHHPEIKIDFRKVKLSLTTHTSGGLTGKDFALAQRINKLVPYSGKAM</sequence>
<dbReference type="PANTHER" id="PTHR12599:SF0">
    <property type="entry name" value="PTERIN-4-ALPHA-CARBINOLAMINE DEHYDRATASE"/>
    <property type="match status" value="1"/>
</dbReference>
<dbReference type="Proteomes" id="UP001519343">
    <property type="component" value="Unassembled WGS sequence"/>
</dbReference>
<dbReference type="Pfam" id="PF01329">
    <property type="entry name" value="Pterin_4a"/>
    <property type="match status" value="1"/>
</dbReference>